<dbReference type="InterPro" id="IPR019787">
    <property type="entry name" value="Znf_PHD-finger"/>
</dbReference>
<dbReference type="PANTHER" id="PTHR46174">
    <property type="entry name" value="CXXC-TYPE ZINC FINGER PROTEIN 1"/>
    <property type="match status" value="1"/>
</dbReference>
<keyword evidence="4" id="KW-0862">Zinc</keyword>
<proteinExistence type="predicted"/>
<protein>
    <submittedName>
        <fullName evidence="9">Zinc finger, PHD-type, Zinc finger, FYVE/PHD-type, Zinc finger, RING/FYVE/PHD-type</fullName>
    </submittedName>
</protein>
<evidence type="ECO:0000256" key="5">
    <source>
        <dbReference type="ARBA" id="ARBA00023242"/>
    </source>
</evidence>
<evidence type="ECO:0000313" key="9">
    <source>
        <dbReference type="EMBL" id="USW49376.1"/>
    </source>
</evidence>
<dbReference type="SMART" id="SM00249">
    <property type="entry name" value="PHD"/>
    <property type="match status" value="1"/>
</dbReference>
<evidence type="ECO:0000313" key="10">
    <source>
        <dbReference type="Proteomes" id="UP001056384"/>
    </source>
</evidence>
<dbReference type="AlphaFoldDB" id="A0A9Q9ARB7"/>
<dbReference type="GO" id="GO:0008270">
    <property type="term" value="F:zinc ion binding"/>
    <property type="evidence" value="ECO:0007669"/>
    <property type="project" value="UniProtKB-KW"/>
</dbReference>
<evidence type="ECO:0000256" key="2">
    <source>
        <dbReference type="ARBA" id="ARBA00022723"/>
    </source>
</evidence>
<dbReference type="InterPro" id="IPR001965">
    <property type="entry name" value="Znf_PHD"/>
</dbReference>
<dbReference type="InterPro" id="IPR013083">
    <property type="entry name" value="Znf_RING/FYVE/PHD"/>
</dbReference>
<name>A0A9Q9ARB7_9PEZI</name>
<dbReference type="PANTHER" id="PTHR46174:SF1">
    <property type="entry name" value="CXXC-TYPE ZINC FINGER PROTEIN 1"/>
    <property type="match status" value="1"/>
</dbReference>
<feature type="compositionally biased region" description="Polar residues" evidence="7">
    <location>
        <begin position="166"/>
        <end position="187"/>
    </location>
</feature>
<dbReference type="EMBL" id="CP099419">
    <property type="protein sequence ID" value="USW49376.1"/>
    <property type="molecule type" value="Genomic_DNA"/>
</dbReference>
<evidence type="ECO:0000256" key="7">
    <source>
        <dbReference type="SAM" id="MobiDB-lite"/>
    </source>
</evidence>
<dbReference type="InterPro" id="IPR013087">
    <property type="entry name" value="Znf_C2H2_type"/>
</dbReference>
<evidence type="ECO:0000256" key="3">
    <source>
        <dbReference type="ARBA" id="ARBA00022771"/>
    </source>
</evidence>
<dbReference type="Gene3D" id="3.30.40.10">
    <property type="entry name" value="Zinc/RING finger domain, C3HC4 (zinc finger)"/>
    <property type="match status" value="1"/>
</dbReference>
<comment type="subcellular location">
    <subcellularLocation>
        <location evidence="1">Nucleus</location>
    </subcellularLocation>
</comment>
<evidence type="ECO:0000256" key="4">
    <source>
        <dbReference type="ARBA" id="ARBA00022833"/>
    </source>
</evidence>
<evidence type="ECO:0000256" key="6">
    <source>
        <dbReference type="PROSITE-ProRule" id="PRU00146"/>
    </source>
</evidence>
<evidence type="ECO:0000259" key="8">
    <source>
        <dbReference type="PROSITE" id="PS50016"/>
    </source>
</evidence>
<sequence>MTEVANHLNDSTSNKYTLDSPDLGTPFAKKFEVQSESSHALPRLSSNHCISPSVSFDAFHDAIAGAEPAMSFLSQLPAEAFSWRRVYSMPPVSQRKAYKTVSETPRLRRVGSLKSSPAGSTNLDLSIEAHGGDFELEAGTVHVKESRKSYASVRDTQKRTPIRGSKPSTDFTPSYSNMPSLVTSSETLAEDSDKEVDKVLATPRSLNRKKKQENLRLKYNTSQPEGSESEASDYESAIVETAVEMSSNKVKLRPTPKNDTLIWQDVFCICGRSFHPAHGEMSECVACDQWYHLRCVGVEHLSEHYKNKPFYCPSCEEIGVVEDVVMD</sequence>
<dbReference type="Proteomes" id="UP001056384">
    <property type="component" value="Chromosome 2"/>
</dbReference>
<accession>A0A9Q9ARB7</accession>
<keyword evidence="10" id="KW-1185">Reference proteome</keyword>
<keyword evidence="3 6" id="KW-0863">Zinc-finger</keyword>
<dbReference type="PROSITE" id="PS50016">
    <property type="entry name" value="ZF_PHD_2"/>
    <property type="match status" value="1"/>
</dbReference>
<reference evidence="9" key="1">
    <citation type="submission" date="2022-06" db="EMBL/GenBank/DDBJ databases">
        <title>Complete genome sequences of two strains of the flax pathogen Septoria linicola.</title>
        <authorList>
            <person name="Lapalu N."/>
            <person name="Simon A."/>
            <person name="Demenou B."/>
            <person name="Paumier D."/>
            <person name="Guillot M.-P."/>
            <person name="Gout L."/>
            <person name="Valade R."/>
        </authorList>
    </citation>
    <scope>NUCLEOTIDE SEQUENCE</scope>
    <source>
        <strain evidence="9">SE15195</strain>
    </source>
</reference>
<organism evidence="9 10">
    <name type="scientific">Septoria linicola</name>
    <dbReference type="NCBI Taxonomy" id="215465"/>
    <lineage>
        <taxon>Eukaryota</taxon>
        <taxon>Fungi</taxon>
        <taxon>Dikarya</taxon>
        <taxon>Ascomycota</taxon>
        <taxon>Pezizomycotina</taxon>
        <taxon>Dothideomycetes</taxon>
        <taxon>Dothideomycetidae</taxon>
        <taxon>Mycosphaerellales</taxon>
        <taxon>Mycosphaerellaceae</taxon>
        <taxon>Septoria</taxon>
    </lineage>
</organism>
<dbReference type="InterPro" id="IPR037869">
    <property type="entry name" value="Spp1/CFP1"/>
</dbReference>
<gene>
    <name evidence="9" type="ORF">Slin15195_G026950</name>
</gene>
<keyword evidence="2" id="KW-0479">Metal-binding</keyword>
<dbReference type="CDD" id="cd15489">
    <property type="entry name" value="PHD_SF"/>
    <property type="match status" value="1"/>
</dbReference>
<dbReference type="GO" id="GO:0048188">
    <property type="term" value="C:Set1C/COMPASS complex"/>
    <property type="evidence" value="ECO:0007669"/>
    <property type="project" value="InterPro"/>
</dbReference>
<dbReference type="InterPro" id="IPR011011">
    <property type="entry name" value="Znf_FYVE_PHD"/>
</dbReference>
<dbReference type="GO" id="GO:0045893">
    <property type="term" value="P:positive regulation of DNA-templated transcription"/>
    <property type="evidence" value="ECO:0007669"/>
    <property type="project" value="TreeGrafter"/>
</dbReference>
<keyword evidence="5" id="KW-0539">Nucleus</keyword>
<feature type="domain" description="PHD-type" evidence="8">
    <location>
        <begin position="265"/>
        <end position="318"/>
    </location>
</feature>
<dbReference type="PROSITE" id="PS00028">
    <property type="entry name" value="ZINC_FINGER_C2H2_1"/>
    <property type="match status" value="1"/>
</dbReference>
<dbReference type="Pfam" id="PF00628">
    <property type="entry name" value="PHD"/>
    <property type="match status" value="1"/>
</dbReference>
<feature type="region of interest" description="Disordered" evidence="7">
    <location>
        <begin position="145"/>
        <end position="232"/>
    </location>
</feature>
<evidence type="ECO:0000256" key="1">
    <source>
        <dbReference type="ARBA" id="ARBA00004123"/>
    </source>
</evidence>
<dbReference type="SUPFAM" id="SSF57903">
    <property type="entry name" value="FYVE/PHD zinc finger"/>
    <property type="match status" value="1"/>
</dbReference>